<organism evidence="13 14">
    <name type="scientific">Helianthus annuus</name>
    <name type="common">Common sunflower</name>
    <dbReference type="NCBI Taxonomy" id="4232"/>
    <lineage>
        <taxon>Eukaryota</taxon>
        <taxon>Viridiplantae</taxon>
        <taxon>Streptophyta</taxon>
        <taxon>Embryophyta</taxon>
        <taxon>Tracheophyta</taxon>
        <taxon>Spermatophyta</taxon>
        <taxon>Magnoliopsida</taxon>
        <taxon>eudicotyledons</taxon>
        <taxon>Gunneridae</taxon>
        <taxon>Pentapetalae</taxon>
        <taxon>asterids</taxon>
        <taxon>campanulids</taxon>
        <taxon>Asterales</taxon>
        <taxon>Asteraceae</taxon>
        <taxon>Asteroideae</taxon>
        <taxon>Heliantheae alliance</taxon>
        <taxon>Heliantheae</taxon>
        <taxon>Helianthus</taxon>
    </lineage>
</organism>
<dbReference type="GO" id="GO:1902600">
    <property type="term" value="P:proton transmembrane transport"/>
    <property type="evidence" value="ECO:0007669"/>
    <property type="project" value="InterPro"/>
</dbReference>
<feature type="compositionally biased region" description="Basic and acidic residues" evidence="10">
    <location>
        <begin position="712"/>
        <end position="727"/>
    </location>
</feature>
<dbReference type="FunFam" id="3.40.50.720:FF:000036">
    <property type="entry name" value="Glutathione-regulated potassium-efflux system protein KefB"/>
    <property type="match status" value="1"/>
</dbReference>
<evidence type="ECO:0000256" key="5">
    <source>
        <dbReference type="ARBA" id="ARBA00022692"/>
    </source>
</evidence>
<dbReference type="InterPro" id="IPR006153">
    <property type="entry name" value="Cation/H_exchanger_TM"/>
</dbReference>
<evidence type="ECO:0000256" key="4">
    <source>
        <dbReference type="ARBA" id="ARBA00022538"/>
    </source>
</evidence>
<evidence type="ECO:0000256" key="1">
    <source>
        <dbReference type="ARBA" id="ARBA00004127"/>
    </source>
</evidence>
<evidence type="ECO:0000256" key="7">
    <source>
        <dbReference type="ARBA" id="ARBA00022989"/>
    </source>
</evidence>
<gene>
    <name evidence="13" type="primary">KEA3</name>
    <name evidence="13" type="ORF">HannXRQ_Chr08g0227131</name>
    <name evidence="12" type="ORF">HanXRQr2_Chr16g0737091</name>
</gene>
<evidence type="ECO:0000256" key="6">
    <source>
        <dbReference type="ARBA" id="ARBA00022958"/>
    </source>
</evidence>
<reference evidence="13" key="2">
    <citation type="submission" date="2017-02" db="EMBL/GenBank/DDBJ databases">
        <title>Sunflower complete genome.</title>
        <authorList>
            <person name="Langlade N."/>
            <person name="Munos S."/>
        </authorList>
    </citation>
    <scope>NUCLEOTIDE SEQUENCE [LARGE SCALE GENOMIC DNA]</scope>
    <source>
        <tissue evidence="13">Leaves</tissue>
    </source>
</reference>
<evidence type="ECO:0000313" key="12">
    <source>
        <dbReference type="EMBL" id="KAF5759095.1"/>
    </source>
</evidence>
<evidence type="ECO:0000256" key="2">
    <source>
        <dbReference type="ARBA" id="ARBA00022448"/>
    </source>
</evidence>
<keyword evidence="14" id="KW-1185">Reference proteome</keyword>
<reference evidence="12" key="3">
    <citation type="submission" date="2020-06" db="EMBL/GenBank/DDBJ databases">
        <title>Helianthus annuus Genome sequencing and assembly Release 2.</title>
        <authorList>
            <person name="Gouzy J."/>
            <person name="Langlade N."/>
            <person name="Munos S."/>
        </authorList>
    </citation>
    <scope>NUCLEOTIDE SEQUENCE</scope>
    <source>
        <tissue evidence="12">Leaves</tissue>
    </source>
</reference>
<proteinExistence type="predicted"/>
<dbReference type="PROSITE" id="PS51201">
    <property type="entry name" value="RCK_N"/>
    <property type="match status" value="1"/>
</dbReference>
<dbReference type="GO" id="GO:0016020">
    <property type="term" value="C:membrane"/>
    <property type="evidence" value="ECO:0000318"/>
    <property type="project" value="GO_Central"/>
</dbReference>
<accession>A0A251U6U2</accession>
<dbReference type="EMBL" id="CM007897">
    <property type="protein sequence ID" value="OTG18809.1"/>
    <property type="molecule type" value="Genomic_DNA"/>
</dbReference>
<keyword evidence="3" id="KW-0050">Antiport</keyword>
<keyword evidence="6" id="KW-0630">Potassium</keyword>
<dbReference type="InterPro" id="IPR003148">
    <property type="entry name" value="RCK_N"/>
</dbReference>
<dbReference type="GO" id="GO:0012505">
    <property type="term" value="C:endomembrane system"/>
    <property type="evidence" value="ECO:0007669"/>
    <property type="project" value="UniProtKB-SubCell"/>
</dbReference>
<dbReference type="STRING" id="4232.A0A251U6U2"/>
<keyword evidence="4" id="KW-0633">Potassium transport</keyword>
<dbReference type="AlphaFoldDB" id="A0A251U6U2"/>
<evidence type="ECO:0000256" key="8">
    <source>
        <dbReference type="ARBA" id="ARBA00023065"/>
    </source>
</evidence>
<dbReference type="OrthoDB" id="4834at2759"/>
<name>A0A251U6U2_HELAN</name>
<evidence type="ECO:0000256" key="3">
    <source>
        <dbReference type="ARBA" id="ARBA00022449"/>
    </source>
</evidence>
<dbReference type="GO" id="GO:0015297">
    <property type="term" value="F:antiporter activity"/>
    <property type="evidence" value="ECO:0007669"/>
    <property type="project" value="UniProtKB-KW"/>
</dbReference>
<dbReference type="Proteomes" id="UP000215914">
    <property type="component" value="Chromosome 8"/>
</dbReference>
<dbReference type="Pfam" id="PF02254">
    <property type="entry name" value="TrkA_N"/>
    <property type="match status" value="1"/>
</dbReference>
<evidence type="ECO:0000259" key="11">
    <source>
        <dbReference type="PROSITE" id="PS51201"/>
    </source>
</evidence>
<dbReference type="GO" id="GO:0006813">
    <property type="term" value="P:potassium ion transport"/>
    <property type="evidence" value="ECO:0007669"/>
    <property type="project" value="UniProtKB-KW"/>
</dbReference>
<evidence type="ECO:0000256" key="10">
    <source>
        <dbReference type="SAM" id="MobiDB-lite"/>
    </source>
</evidence>
<dbReference type="InParanoid" id="A0A251U6U2"/>
<dbReference type="Gene3D" id="3.40.50.720">
    <property type="entry name" value="NAD(P)-binding Rossmann-like Domain"/>
    <property type="match status" value="1"/>
</dbReference>
<reference evidence="12 14" key="1">
    <citation type="journal article" date="2017" name="Nature">
        <title>The sunflower genome provides insights into oil metabolism, flowering and Asterid evolution.</title>
        <authorList>
            <person name="Badouin H."/>
            <person name="Gouzy J."/>
            <person name="Grassa C.J."/>
            <person name="Murat F."/>
            <person name="Staton S.E."/>
            <person name="Cottret L."/>
            <person name="Lelandais-Briere C."/>
            <person name="Owens G.L."/>
            <person name="Carrere S."/>
            <person name="Mayjonade B."/>
            <person name="Legrand L."/>
            <person name="Gill N."/>
            <person name="Kane N.C."/>
            <person name="Bowers J.E."/>
            <person name="Hubner S."/>
            <person name="Bellec A."/>
            <person name="Berard A."/>
            <person name="Berges H."/>
            <person name="Blanchet N."/>
            <person name="Boniface M.C."/>
            <person name="Brunel D."/>
            <person name="Catrice O."/>
            <person name="Chaidir N."/>
            <person name="Claudel C."/>
            <person name="Donnadieu C."/>
            <person name="Faraut T."/>
            <person name="Fievet G."/>
            <person name="Helmstetter N."/>
            <person name="King M."/>
            <person name="Knapp S.J."/>
            <person name="Lai Z."/>
            <person name="Le Paslier M.C."/>
            <person name="Lippi Y."/>
            <person name="Lorenzon L."/>
            <person name="Mandel J.R."/>
            <person name="Marage G."/>
            <person name="Marchand G."/>
            <person name="Marquand E."/>
            <person name="Bret-Mestries E."/>
            <person name="Morien E."/>
            <person name="Nambeesan S."/>
            <person name="Nguyen T."/>
            <person name="Pegot-Espagnet P."/>
            <person name="Pouilly N."/>
            <person name="Raftis F."/>
            <person name="Sallet E."/>
            <person name="Schiex T."/>
            <person name="Thomas J."/>
            <person name="Vandecasteele C."/>
            <person name="Vares D."/>
            <person name="Vear F."/>
            <person name="Vautrin S."/>
            <person name="Crespi M."/>
            <person name="Mangin B."/>
            <person name="Burke J.M."/>
            <person name="Salse J."/>
            <person name="Munos S."/>
            <person name="Vincourt P."/>
            <person name="Rieseberg L.H."/>
            <person name="Langlade N.B."/>
        </authorList>
    </citation>
    <scope>NUCLEOTIDE SEQUENCE [LARGE SCALE GENOMIC DNA]</scope>
    <source>
        <strain evidence="14">cv. SF193</strain>
        <tissue evidence="12">Leaves</tissue>
    </source>
</reference>
<evidence type="ECO:0000313" key="13">
    <source>
        <dbReference type="EMBL" id="OTG18809.1"/>
    </source>
</evidence>
<dbReference type="SUPFAM" id="SSF51735">
    <property type="entry name" value="NAD(P)-binding Rossmann-fold domains"/>
    <property type="match status" value="1"/>
</dbReference>
<sequence>MLASWHGPMGHERIILHPRSTPHRYVYRSTCHCYCYAKSPNTNKSFLTSSFLGRRRQLLYISSKNNNHRRQFQRFRMNATPDVAGAIEVINDLGLDTLTFLAVTVLVVPAFKIVKASPILGFFCAGVVLNQFGLIRNLTDVKVLSEWGILFLLFEMGLELSLARLKALAKFAFGMGLTQVVLSTLAFTAFELPPNGAIGTRILEFLFHSRPDLVNIRSIDEAIVIGAALSLSSSAFVLQLLAEKGELPTRFGSATLGILLLQDIAVVPLLVILPVLESQNLVQESILPMLVKESLKALGGLGLLSLGGKFLLRRVFEVVAEARSSEAFVALCLLTVAGTSLITQKLGFSDTLGAFLAGALLAETNYRTQIEADIRPFRGLLLGLFFVTTGTSIDTQLLLREWPNVLSLLAGLIVIKTLIITAIGPRVGLTLQESVRIGLLLSQGGEFGFVVFSLANRLGVLPLELNKLLIIVVVLSMALTPLLNDLGRKAADFIGENVDEEDKPAEVVNFDATDPVVILGFGQMSQVLANFLSTPLANGIDGDAGWPFVAFDLDPSVVKASSKLGFPVLYGDGSRAAVLQSAGISSPKAVMVMYEGRQRAVEAVERIRLAFPAVPIYARAQDIPHLLDLKEAGATDAILENAETSLQLGSKLLKGLGVMSDDVNFLSQIVRDSMELQAKTIAVAKDPDVMESLQVRVGDLVSTRKSGAVLPAKEESVRISQAERDRILMTQEPPKPKPKPQSSGEDGRGVLYCELDMDNDVPNQH</sequence>
<protein>
    <submittedName>
        <fullName evidence="12">Glutathione-regulated potassium-efflux system protein KefB</fullName>
    </submittedName>
    <submittedName>
        <fullName evidence="13">Putative K+ efflux antiporter 3</fullName>
    </submittedName>
</protein>
<dbReference type="EMBL" id="MNCJ02000331">
    <property type="protein sequence ID" value="KAF5759095.1"/>
    <property type="molecule type" value="Genomic_DNA"/>
</dbReference>
<comment type="subcellular location">
    <subcellularLocation>
        <location evidence="1">Endomembrane system</location>
        <topology evidence="1">Multi-pass membrane protein</topology>
    </subcellularLocation>
</comment>
<dbReference type="PANTHER" id="PTHR46157">
    <property type="entry name" value="K(+) EFFLUX ANTIPORTER 3, CHLOROPLASTIC"/>
    <property type="match status" value="1"/>
</dbReference>
<keyword evidence="9" id="KW-0472">Membrane</keyword>
<feature type="region of interest" description="Disordered" evidence="10">
    <location>
        <begin position="712"/>
        <end position="765"/>
    </location>
</feature>
<dbReference type="InterPro" id="IPR038770">
    <property type="entry name" value="Na+/solute_symporter_sf"/>
</dbReference>
<dbReference type="Gene3D" id="1.20.1530.20">
    <property type="match status" value="1"/>
</dbReference>
<keyword evidence="7" id="KW-1133">Transmembrane helix</keyword>
<dbReference type="InterPro" id="IPR036291">
    <property type="entry name" value="NAD(P)-bd_dom_sf"/>
</dbReference>
<keyword evidence="8" id="KW-0406">Ion transport</keyword>
<keyword evidence="5" id="KW-0812">Transmembrane</keyword>
<dbReference type="PANTHER" id="PTHR46157:SF4">
    <property type="entry name" value="K(+) EFFLUX ANTIPORTER 3, CHLOROPLASTIC"/>
    <property type="match status" value="1"/>
</dbReference>
<feature type="domain" description="RCK N-terminal" evidence="11">
    <location>
        <begin position="513"/>
        <end position="639"/>
    </location>
</feature>
<dbReference type="GO" id="GO:0009507">
    <property type="term" value="C:chloroplast"/>
    <property type="evidence" value="ECO:0000318"/>
    <property type="project" value="GO_Central"/>
</dbReference>
<dbReference type="FunFam" id="1.20.1530.20:FF:000011">
    <property type="entry name" value="K(+) efflux antiporter 3, chloroplastic"/>
    <property type="match status" value="1"/>
</dbReference>
<evidence type="ECO:0000256" key="9">
    <source>
        <dbReference type="ARBA" id="ARBA00023136"/>
    </source>
</evidence>
<dbReference type="FunCoup" id="A0A251U6U2">
    <property type="interactions" value="648"/>
</dbReference>
<dbReference type="OMA" id="MRWWLTL"/>
<dbReference type="Pfam" id="PF00999">
    <property type="entry name" value="Na_H_Exchanger"/>
    <property type="match status" value="1"/>
</dbReference>
<evidence type="ECO:0000313" key="14">
    <source>
        <dbReference type="Proteomes" id="UP000215914"/>
    </source>
</evidence>
<dbReference type="Gramene" id="mRNA:HanXRQr2_Chr16g0737091">
    <property type="protein sequence ID" value="mRNA:HanXRQr2_Chr16g0737091"/>
    <property type="gene ID" value="HanXRQr2_Chr16g0737091"/>
</dbReference>
<keyword evidence="2" id="KW-0813">Transport</keyword>